<feature type="transmembrane region" description="Helical" evidence="2">
    <location>
        <begin position="82"/>
        <end position="104"/>
    </location>
</feature>
<keyword evidence="2" id="KW-0472">Membrane</keyword>
<protein>
    <submittedName>
        <fullName evidence="3">DUF998 domain-containing protein</fullName>
    </submittedName>
</protein>
<reference evidence="3" key="1">
    <citation type="submission" date="2020-12" db="EMBL/GenBank/DDBJ databases">
        <title>Leucobacter sp. CAS1, isolated from Chromium sludge.</title>
        <authorList>
            <person name="Xu Z."/>
        </authorList>
    </citation>
    <scope>NUCLEOTIDE SEQUENCE</scope>
    <source>
        <strain evidence="3">CSA1</strain>
    </source>
</reference>
<dbReference type="AlphaFoldDB" id="A0A934UW65"/>
<keyword evidence="2" id="KW-1133">Transmembrane helix</keyword>
<evidence type="ECO:0000256" key="2">
    <source>
        <dbReference type="SAM" id="Phobius"/>
    </source>
</evidence>
<keyword evidence="2" id="KW-0812">Transmembrane</keyword>
<dbReference type="RefSeq" id="WP_200116076.1">
    <property type="nucleotide sequence ID" value="NZ_JAEHOH010000019.1"/>
</dbReference>
<feature type="transmembrane region" description="Helical" evidence="2">
    <location>
        <begin position="116"/>
        <end position="133"/>
    </location>
</feature>
<feature type="transmembrane region" description="Helical" evidence="2">
    <location>
        <begin position="200"/>
        <end position="217"/>
    </location>
</feature>
<gene>
    <name evidence="3" type="ORF">JD276_12970</name>
</gene>
<comment type="caution">
    <text evidence="3">The sequence shown here is derived from an EMBL/GenBank/DDBJ whole genome shotgun (WGS) entry which is preliminary data.</text>
</comment>
<sequence>MSPAVRRPRRRSSPEFRALWRVRYLALVFAILQLSTIAAELFTSFSFKPEYDWITNTISELGVGHCTTEFDPRKGVEACSRLAGTMNGAMIFSGACLIALTVILRRSRGFSRLPGVLWVLAGAGSIATGFITLDSSPVLHQLVSMPLFFGGPLAIALGSFQFDGRVRLLGAMLGFSTLVLGVIFSTTDLAYGYGGAVERLVVWPSLGWVVFVAARARKEARREMSRRVPEPQEAARDEVAAGRE</sequence>
<dbReference type="Pfam" id="PF06197">
    <property type="entry name" value="DUF998"/>
    <property type="match status" value="1"/>
</dbReference>
<keyword evidence="4" id="KW-1185">Reference proteome</keyword>
<name>A0A934UW65_9MICO</name>
<accession>A0A934UW65</accession>
<evidence type="ECO:0000256" key="1">
    <source>
        <dbReference type="SAM" id="MobiDB-lite"/>
    </source>
</evidence>
<evidence type="ECO:0000313" key="4">
    <source>
        <dbReference type="Proteomes" id="UP000608530"/>
    </source>
</evidence>
<feature type="transmembrane region" description="Helical" evidence="2">
    <location>
        <begin position="139"/>
        <end position="160"/>
    </location>
</feature>
<feature type="transmembrane region" description="Helical" evidence="2">
    <location>
        <begin position="172"/>
        <end position="194"/>
    </location>
</feature>
<proteinExistence type="predicted"/>
<dbReference type="EMBL" id="JAEHOH010000019">
    <property type="protein sequence ID" value="MBK0419943.1"/>
    <property type="molecule type" value="Genomic_DNA"/>
</dbReference>
<dbReference type="InterPro" id="IPR009339">
    <property type="entry name" value="DUF998"/>
</dbReference>
<dbReference type="Proteomes" id="UP000608530">
    <property type="component" value="Unassembled WGS sequence"/>
</dbReference>
<evidence type="ECO:0000313" key="3">
    <source>
        <dbReference type="EMBL" id="MBK0419943.1"/>
    </source>
</evidence>
<organism evidence="3 4">
    <name type="scientific">Leucobacter chromiisoli</name>
    <dbReference type="NCBI Taxonomy" id="2796471"/>
    <lineage>
        <taxon>Bacteria</taxon>
        <taxon>Bacillati</taxon>
        <taxon>Actinomycetota</taxon>
        <taxon>Actinomycetes</taxon>
        <taxon>Micrococcales</taxon>
        <taxon>Microbacteriaceae</taxon>
        <taxon>Leucobacter</taxon>
    </lineage>
</organism>
<feature type="region of interest" description="Disordered" evidence="1">
    <location>
        <begin position="221"/>
        <end position="244"/>
    </location>
</feature>